<dbReference type="GO" id="GO:0030246">
    <property type="term" value="F:carbohydrate binding"/>
    <property type="evidence" value="ECO:0007669"/>
    <property type="project" value="UniProtKB-KW"/>
</dbReference>
<accession>A0A081B2Q7</accession>
<evidence type="ECO:0000256" key="3">
    <source>
        <dbReference type="SAM" id="SignalP"/>
    </source>
</evidence>
<organism evidence="5 6">
    <name type="scientific">Phytophthora nicotianae P1976</name>
    <dbReference type="NCBI Taxonomy" id="1317066"/>
    <lineage>
        <taxon>Eukaryota</taxon>
        <taxon>Sar</taxon>
        <taxon>Stramenopiles</taxon>
        <taxon>Oomycota</taxon>
        <taxon>Peronosporomycetes</taxon>
        <taxon>Peronosporales</taxon>
        <taxon>Peronosporaceae</taxon>
        <taxon>Phytophthora</taxon>
    </lineage>
</organism>
<feature type="chain" id="PRO_5001754671" description="Fibronectin type-III domain-containing protein" evidence="3">
    <location>
        <begin position="37"/>
        <end position="888"/>
    </location>
</feature>
<dbReference type="Pfam" id="PF01833">
    <property type="entry name" value="TIG"/>
    <property type="match status" value="1"/>
</dbReference>
<reference evidence="5 6" key="1">
    <citation type="submission" date="2013-11" db="EMBL/GenBank/DDBJ databases">
        <title>The Genome Sequence of Phytophthora parasitica P1976.</title>
        <authorList>
            <consortium name="The Broad Institute Genomics Platform"/>
            <person name="Russ C."/>
            <person name="Tyler B."/>
            <person name="Panabieres F."/>
            <person name="Shan W."/>
            <person name="Tripathy S."/>
            <person name="Grunwald N."/>
            <person name="Machado M."/>
            <person name="Johnson C.S."/>
            <person name="Walker B."/>
            <person name="Young S."/>
            <person name="Zeng Q."/>
            <person name="Gargeya S."/>
            <person name="Fitzgerald M."/>
            <person name="Haas B."/>
            <person name="Abouelleil A."/>
            <person name="Allen A.W."/>
            <person name="Alvarado L."/>
            <person name="Arachchi H.M."/>
            <person name="Berlin A.M."/>
            <person name="Chapman S.B."/>
            <person name="Gainer-Dewar J."/>
            <person name="Goldberg J."/>
            <person name="Griggs A."/>
            <person name="Gujja S."/>
            <person name="Hansen M."/>
            <person name="Howarth C."/>
            <person name="Imamovic A."/>
            <person name="Ireland A."/>
            <person name="Larimer J."/>
            <person name="McCowan C."/>
            <person name="Murphy C."/>
            <person name="Pearson M."/>
            <person name="Poon T.W."/>
            <person name="Priest M."/>
            <person name="Roberts A."/>
            <person name="Saif S."/>
            <person name="Shea T."/>
            <person name="Sisk P."/>
            <person name="Sykes S."/>
            <person name="Wortman J."/>
            <person name="Nusbaum C."/>
            <person name="Birren B."/>
        </authorList>
    </citation>
    <scope>NUCLEOTIDE SEQUENCE [LARGE SCALE GENOMIC DNA]</scope>
    <source>
        <strain evidence="5 6">P1976</strain>
    </source>
</reference>
<dbReference type="CDD" id="cd00063">
    <property type="entry name" value="FN3"/>
    <property type="match status" value="1"/>
</dbReference>
<sequence>METRYHFSYSTPTNKRCRRCTIMLLLTGAVTMLATAGSTQGSVAPSVMNSISLQWNFDDGRNGWGQSTSLEMGVEIDAGDGRLRGVVLNSGDPELAFVDSPQLHVYIGASERDTLVFRMKYLGQCDIAMVSLERSPSKPTVWPGVDPRVMNDPIRIPFKLHAGAQEQDDLYFIPIWKHVTGVIRRVRFHPCVSRNPVTGQSFSIDWIAFTKAPVVTKVRGCIDKYFDDDDFPGNSDGDKAAHLNCTEVERWTNGFHHSSAAKCSSMPLPRASTYNCVREGGELISISGKHFGTADAVVTIDGVECLDVVHVVPEVELQCRLPPVALKWLANSTYPSIVRVHNGRLMELFDEVPLLSYAAPVSAPPEPIISNIAAHAFDVNWEAPTDVWVSMTVTGYRVAWKHCTDDTFSLDQSVVVGNVTSTTLIELESSTSYQVKVTPLTENQWRWSKEWKDIDLYGRRRILPNAVVGFDSPLSSCVQTLQQDFSFPQFSAQLLTNLSALPEAIALRTTPTLGPTGEVGDQGHFGLYVNGDAHLQNCNASVSCCDGFDATVPSDLTAAITGCSYVCFESESRNAIYVNGSTHRSLPTNAMAAMPFPAKQVSVFDKSTPAQPVDAAPITTSCGTVLRLTASQSFLTGAAWYPRQMNVREGFTTSFSFRATNPSTTCRVMDNVHTNCRSRGGDGFAFVIQNDVQQELALGSGGMSLGYGGLRNALAIEFDTWFNPELLDVYENHISVHVSGNGGVVQPNHTHSLGATSNLPDLTEDTHTVRITYKSNLDESMLFDEAFTASTLAGNFFSTGAWRSGIGLLTIYLDDMNSPVLTVPLRIENTLELFHGRAWVGFTGATGANAWQTLDILSWSLDSLRHNIVSTPQLEDGSQPDTKFFSTD</sequence>
<keyword evidence="2" id="KW-0430">Lectin</keyword>
<dbReference type="InterPro" id="IPR056573">
    <property type="entry name" value="Lectin_L-type_dom"/>
</dbReference>
<dbReference type="SUPFAM" id="SSF49265">
    <property type="entry name" value="Fibronectin type III"/>
    <property type="match status" value="1"/>
</dbReference>
<dbReference type="CDD" id="cd01951">
    <property type="entry name" value="lectin_L-type"/>
    <property type="match status" value="1"/>
</dbReference>
<dbReference type="InterPro" id="IPR036116">
    <property type="entry name" value="FN3_sf"/>
</dbReference>
<dbReference type="EMBL" id="ANJA01000175">
    <property type="protein sequence ID" value="ETO85418.1"/>
    <property type="molecule type" value="Genomic_DNA"/>
</dbReference>
<dbReference type="InterPro" id="IPR013783">
    <property type="entry name" value="Ig-like_fold"/>
</dbReference>
<dbReference type="SMART" id="SM00060">
    <property type="entry name" value="FN3"/>
    <property type="match status" value="1"/>
</dbReference>
<evidence type="ECO:0000256" key="1">
    <source>
        <dbReference type="ARBA" id="ARBA00007606"/>
    </source>
</evidence>
<comment type="caution">
    <text evidence="5">The sequence shown here is derived from an EMBL/GenBank/DDBJ whole genome shotgun (WGS) entry which is preliminary data.</text>
</comment>
<dbReference type="Pfam" id="PF00041">
    <property type="entry name" value="fn3"/>
    <property type="match status" value="1"/>
</dbReference>
<dbReference type="InterPro" id="IPR013320">
    <property type="entry name" value="ConA-like_dom_sf"/>
</dbReference>
<dbReference type="Gene3D" id="2.60.120.200">
    <property type="match status" value="1"/>
</dbReference>
<name>A0A081B2Q7_PHYNI</name>
<feature type="signal peptide" evidence="3">
    <location>
        <begin position="1"/>
        <end position="36"/>
    </location>
</feature>
<evidence type="ECO:0000259" key="4">
    <source>
        <dbReference type="PROSITE" id="PS50853"/>
    </source>
</evidence>
<protein>
    <recommendedName>
        <fullName evidence="4">Fibronectin type-III domain-containing protein</fullName>
    </recommendedName>
</protein>
<proteinExistence type="inferred from homology"/>
<dbReference type="Pfam" id="PF00139">
    <property type="entry name" value="Lectin_legB"/>
    <property type="match status" value="1"/>
</dbReference>
<gene>
    <name evidence="5" type="ORF">F444_00911</name>
</gene>
<evidence type="ECO:0000313" key="5">
    <source>
        <dbReference type="EMBL" id="ETO85418.1"/>
    </source>
</evidence>
<dbReference type="OrthoDB" id="409136at2759"/>
<dbReference type="PROSITE" id="PS50853">
    <property type="entry name" value="FN3"/>
    <property type="match status" value="1"/>
</dbReference>
<dbReference type="PANTHER" id="PTHR32401">
    <property type="entry name" value="CONCANAVALIN A-LIKE LECTIN FAMILY PROTEIN"/>
    <property type="match status" value="1"/>
</dbReference>
<dbReference type="SUPFAM" id="SSF81296">
    <property type="entry name" value="E set domains"/>
    <property type="match status" value="1"/>
</dbReference>
<dbReference type="AlphaFoldDB" id="A0A081B2Q7"/>
<dbReference type="InterPro" id="IPR001220">
    <property type="entry name" value="Legume_lectin_dom"/>
</dbReference>
<dbReference type="CDD" id="cd00603">
    <property type="entry name" value="IPT_PCSR"/>
    <property type="match status" value="1"/>
</dbReference>
<dbReference type="InterPro" id="IPR002909">
    <property type="entry name" value="IPT_dom"/>
</dbReference>
<dbReference type="Gene3D" id="2.60.40.10">
    <property type="entry name" value="Immunoglobulins"/>
    <property type="match status" value="2"/>
</dbReference>
<dbReference type="SUPFAM" id="SSF49899">
    <property type="entry name" value="Concanavalin A-like lectins/glucanases"/>
    <property type="match status" value="1"/>
</dbReference>
<dbReference type="InterPro" id="IPR014756">
    <property type="entry name" value="Ig_E-set"/>
</dbReference>
<keyword evidence="3" id="KW-0732">Signal</keyword>
<dbReference type="Proteomes" id="UP000028582">
    <property type="component" value="Unassembled WGS sequence"/>
</dbReference>
<dbReference type="InterPro" id="IPR003961">
    <property type="entry name" value="FN3_dom"/>
</dbReference>
<feature type="domain" description="Fibronectin type-III" evidence="4">
    <location>
        <begin position="363"/>
        <end position="465"/>
    </location>
</feature>
<dbReference type="PANTHER" id="PTHR32401:SF48">
    <property type="entry name" value="LEGUME LECTIN DOMAIN-CONTAINING PROTEIN"/>
    <property type="match status" value="1"/>
</dbReference>
<evidence type="ECO:0000313" key="6">
    <source>
        <dbReference type="Proteomes" id="UP000028582"/>
    </source>
</evidence>
<evidence type="ECO:0000256" key="2">
    <source>
        <dbReference type="ARBA" id="ARBA00022734"/>
    </source>
</evidence>
<comment type="similarity">
    <text evidence="1">Belongs to the leguminous lectin family.</text>
</comment>
<dbReference type="InterPro" id="IPR050258">
    <property type="entry name" value="Leguminous_Lectin"/>
</dbReference>